<dbReference type="InterPro" id="IPR053842">
    <property type="entry name" value="NikA-like"/>
</dbReference>
<evidence type="ECO:0000313" key="1">
    <source>
        <dbReference type="EMBL" id="GEO11783.1"/>
    </source>
</evidence>
<evidence type="ECO:0000313" key="2">
    <source>
        <dbReference type="Proteomes" id="UP000321513"/>
    </source>
</evidence>
<organism evidence="1 2">
    <name type="scientific">Segetibacter aerophilus</name>
    <dbReference type="NCBI Taxonomy" id="670293"/>
    <lineage>
        <taxon>Bacteria</taxon>
        <taxon>Pseudomonadati</taxon>
        <taxon>Bacteroidota</taxon>
        <taxon>Chitinophagia</taxon>
        <taxon>Chitinophagales</taxon>
        <taxon>Chitinophagaceae</taxon>
        <taxon>Segetibacter</taxon>
    </lineage>
</organism>
<reference evidence="1 2" key="1">
    <citation type="submission" date="2019-07" db="EMBL/GenBank/DDBJ databases">
        <title>Whole genome shotgun sequence of Segetibacter aerophilus NBRC 106135.</title>
        <authorList>
            <person name="Hosoyama A."/>
            <person name="Uohara A."/>
            <person name="Ohji S."/>
            <person name="Ichikawa N."/>
        </authorList>
    </citation>
    <scope>NUCLEOTIDE SEQUENCE [LARGE SCALE GENOMIC DNA]</scope>
    <source>
        <strain evidence="1 2">NBRC 106135</strain>
    </source>
</reference>
<name>A0A512BIK5_9BACT</name>
<keyword evidence="2" id="KW-1185">Reference proteome</keyword>
<proteinExistence type="predicted"/>
<protein>
    <recommendedName>
        <fullName evidence="3">Bacterial mobilisation domain-containing protein</fullName>
    </recommendedName>
</protein>
<sequence length="108" mass="12330">MKRSEQLAVMCTLVERDVIEHKAKTANASVSEFLRTLGLKGQVDTRKKVLPKEVLQGIASLNHIAANVNQIAKKRNSFDELNAMERAELQWLVGQIKQFVNNFKNYFE</sequence>
<evidence type="ECO:0008006" key="3">
    <source>
        <dbReference type="Google" id="ProtNLM"/>
    </source>
</evidence>
<dbReference type="EMBL" id="BJYT01000028">
    <property type="protein sequence ID" value="GEO11783.1"/>
    <property type="molecule type" value="Genomic_DNA"/>
</dbReference>
<accession>A0A512BIK5</accession>
<comment type="caution">
    <text evidence="1">The sequence shown here is derived from an EMBL/GenBank/DDBJ whole genome shotgun (WGS) entry which is preliminary data.</text>
</comment>
<gene>
    <name evidence="1" type="ORF">SAE01_42790</name>
</gene>
<dbReference type="Pfam" id="PF21983">
    <property type="entry name" value="NikA-like"/>
    <property type="match status" value="1"/>
</dbReference>
<dbReference type="AlphaFoldDB" id="A0A512BIK5"/>
<dbReference type="Proteomes" id="UP000321513">
    <property type="component" value="Unassembled WGS sequence"/>
</dbReference>